<dbReference type="EMBL" id="JAQGEF010000003">
    <property type="protein sequence ID" value="MDA3613992.1"/>
    <property type="molecule type" value="Genomic_DNA"/>
</dbReference>
<accession>A0ABT4UI30</accession>
<sequence length="144" mass="16880">MSYYIYAIPIAVRIIFGFFIERILKRENLKKSVVFTIITFIATVMTCVYAGNLFFKNAEVLFMMPFIYIANAILLRYLLFNKYTSNWSLAGDSVPYDPILVKGGTYLLNQNNNMRKGTPVEMIYSIWIIVFPMICVFLYFKYHV</sequence>
<evidence type="ECO:0000256" key="1">
    <source>
        <dbReference type="SAM" id="Phobius"/>
    </source>
</evidence>
<keyword evidence="1" id="KW-1133">Transmembrane helix</keyword>
<proteinExistence type="predicted"/>
<reference evidence="2 3" key="1">
    <citation type="submission" date="2022-12" db="EMBL/GenBank/DDBJ databases">
        <title>Chitinophagaceae gen. sp. nov., a new member of the family Chitinophagaceae, isolated from soil in a chemical factory.</title>
        <authorList>
            <person name="Ke Z."/>
        </authorList>
    </citation>
    <scope>NUCLEOTIDE SEQUENCE [LARGE SCALE GENOMIC DNA]</scope>
    <source>
        <strain evidence="2 3">LY-5</strain>
    </source>
</reference>
<dbReference type="RefSeq" id="WP_407030321.1">
    <property type="nucleotide sequence ID" value="NZ_JAQGEF010000003.1"/>
</dbReference>
<comment type="caution">
    <text evidence="2">The sequence shown here is derived from an EMBL/GenBank/DDBJ whole genome shotgun (WGS) entry which is preliminary data.</text>
</comment>
<feature type="transmembrane region" description="Helical" evidence="1">
    <location>
        <begin position="33"/>
        <end position="55"/>
    </location>
</feature>
<evidence type="ECO:0000313" key="2">
    <source>
        <dbReference type="EMBL" id="MDA3613992.1"/>
    </source>
</evidence>
<feature type="transmembrane region" description="Helical" evidence="1">
    <location>
        <begin position="6"/>
        <end position="24"/>
    </location>
</feature>
<keyword evidence="1" id="KW-0812">Transmembrane</keyword>
<protein>
    <submittedName>
        <fullName evidence="2">Uncharacterized protein</fullName>
    </submittedName>
</protein>
<feature type="transmembrane region" description="Helical" evidence="1">
    <location>
        <begin position="61"/>
        <end position="79"/>
    </location>
</feature>
<gene>
    <name evidence="2" type="ORF">O3P16_04190</name>
</gene>
<dbReference type="Proteomes" id="UP001210231">
    <property type="component" value="Unassembled WGS sequence"/>
</dbReference>
<name>A0ABT4UI30_9BACT</name>
<feature type="transmembrane region" description="Helical" evidence="1">
    <location>
        <begin position="122"/>
        <end position="140"/>
    </location>
</feature>
<keyword evidence="1" id="KW-0472">Membrane</keyword>
<keyword evidence="3" id="KW-1185">Reference proteome</keyword>
<evidence type="ECO:0000313" key="3">
    <source>
        <dbReference type="Proteomes" id="UP001210231"/>
    </source>
</evidence>
<organism evidence="2 3">
    <name type="scientific">Polluticaenibacter yanchengensis</name>
    <dbReference type="NCBI Taxonomy" id="3014562"/>
    <lineage>
        <taxon>Bacteria</taxon>
        <taxon>Pseudomonadati</taxon>
        <taxon>Bacteroidota</taxon>
        <taxon>Chitinophagia</taxon>
        <taxon>Chitinophagales</taxon>
        <taxon>Chitinophagaceae</taxon>
        <taxon>Polluticaenibacter</taxon>
    </lineage>
</organism>